<protein>
    <recommendedName>
        <fullName evidence="1">Ribonucleotide reductase alpha-helical domain-containing protein</fullName>
    </recommendedName>
</protein>
<accession>X0UC62</accession>
<feature type="non-terminal residue" evidence="2">
    <location>
        <position position="155"/>
    </location>
</feature>
<comment type="caution">
    <text evidence="2">The sequence shown here is derived from an EMBL/GenBank/DDBJ whole genome shotgun (WGS) entry which is preliminary data.</text>
</comment>
<organism evidence="2">
    <name type="scientific">marine sediment metagenome</name>
    <dbReference type="NCBI Taxonomy" id="412755"/>
    <lineage>
        <taxon>unclassified sequences</taxon>
        <taxon>metagenomes</taxon>
        <taxon>ecological metagenomes</taxon>
    </lineage>
</organism>
<dbReference type="Gene3D" id="3.20.70.20">
    <property type="match status" value="1"/>
</dbReference>
<gene>
    <name evidence="2" type="ORF">S01H1_36298</name>
</gene>
<feature type="domain" description="Ribonucleotide reductase alpha-helical" evidence="1">
    <location>
        <begin position="14"/>
        <end position="114"/>
    </location>
</feature>
<reference evidence="2" key="1">
    <citation type="journal article" date="2014" name="Front. Microbiol.">
        <title>High frequency of phylogenetically diverse reductive dehalogenase-homologous genes in deep subseafloor sedimentary metagenomes.</title>
        <authorList>
            <person name="Kawai M."/>
            <person name="Futagami T."/>
            <person name="Toyoda A."/>
            <person name="Takaki Y."/>
            <person name="Nishi S."/>
            <person name="Hori S."/>
            <person name="Arai W."/>
            <person name="Tsubouchi T."/>
            <person name="Morono Y."/>
            <person name="Uchiyama I."/>
            <person name="Ito T."/>
            <person name="Fujiyama A."/>
            <person name="Inagaki F."/>
            <person name="Takami H."/>
        </authorList>
    </citation>
    <scope>NUCLEOTIDE SEQUENCE</scope>
    <source>
        <strain evidence="2">Expedition CK06-06</strain>
    </source>
</reference>
<dbReference type="EMBL" id="BARS01022734">
    <property type="protein sequence ID" value="GAG03389.1"/>
    <property type="molecule type" value="Genomic_DNA"/>
</dbReference>
<evidence type="ECO:0000313" key="2">
    <source>
        <dbReference type="EMBL" id="GAG03389.1"/>
    </source>
</evidence>
<sequence>MPDRFIDDFKPFRLTDNFLEKYKDITPPFGFNGLGYFTYMRTYSRIKPDGSNEQWWETVDRVVVGTYNMQKRWIRGNRLEWNEWKAQSSAQEMFDRMFNMKFLPPGRGLWAMGSPITEEKGIYMALNNCSFVSTKNIKQELSKPFIFLMDVSMLG</sequence>
<evidence type="ECO:0000259" key="1">
    <source>
        <dbReference type="Pfam" id="PF17975"/>
    </source>
</evidence>
<dbReference type="InterPro" id="IPR040763">
    <property type="entry name" value="RNR_alpha_hel"/>
</dbReference>
<dbReference type="AlphaFoldDB" id="X0UC62"/>
<dbReference type="Pfam" id="PF17975">
    <property type="entry name" value="RNR_Alpha"/>
    <property type="match status" value="1"/>
</dbReference>
<dbReference type="SUPFAM" id="SSF51998">
    <property type="entry name" value="PFL-like glycyl radical enzymes"/>
    <property type="match status" value="1"/>
</dbReference>
<proteinExistence type="predicted"/>
<name>X0UC62_9ZZZZ</name>